<evidence type="ECO:0000259" key="3">
    <source>
        <dbReference type="PROSITE" id="PS50966"/>
    </source>
</evidence>
<proteinExistence type="predicted"/>
<organism evidence="4 5">
    <name type="scientific">Thermoanaerobacterium butyriciformans</name>
    <dbReference type="NCBI Taxonomy" id="1702242"/>
    <lineage>
        <taxon>Bacteria</taxon>
        <taxon>Bacillati</taxon>
        <taxon>Bacillota</taxon>
        <taxon>Clostridia</taxon>
        <taxon>Thermoanaerobacterales</taxon>
        <taxon>Thermoanaerobacteraceae</taxon>
        <taxon>Thermoanaerobacterium</taxon>
    </lineage>
</organism>
<dbReference type="CDD" id="cd09279">
    <property type="entry name" value="RNase_HI_like"/>
    <property type="match status" value="1"/>
</dbReference>
<dbReference type="InterPro" id="IPR036397">
    <property type="entry name" value="RNaseH_sf"/>
</dbReference>
<sequence length="205" mass="23581">MWYGYFDGCSKGNPGDSGIGGILIDENGEIVEKISKYIGVHTNNEAEYMALLELLNSAYKHNVKEILIHGDSQLVIEQITGNWKLKQESLRPYYQQCRDMLFYVHANFKWIPREQNKQADKLSNEALKQTSDFCNYHRGVFDISNLERITSDIYIAHGTEDYAVDLLHNVCTCPAFKYYEGDCKHLVAAKKLKETEKDIKELFPA</sequence>
<dbReference type="PANTHER" id="PTHR46387:SF2">
    <property type="entry name" value="RIBONUCLEASE HI"/>
    <property type="match status" value="1"/>
</dbReference>
<dbReference type="Gene3D" id="3.30.420.10">
    <property type="entry name" value="Ribonuclease H-like superfamily/Ribonuclease H"/>
    <property type="match status" value="1"/>
</dbReference>
<keyword evidence="1" id="KW-0862">Zinc</keyword>
<comment type="caution">
    <text evidence="4">The sequence shown here is derived from an EMBL/GenBank/DDBJ whole genome shotgun (WGS) entry which is preliminary data.</text>
</comment>
<keyword evidence="1" id="KW-0479">Metal-binding</keyword>
<dbReference type="Pfam" id="PF13456">
    <property type="entry name" value="RVT_3"/>
    <property type="match status" value="1"/>
</dbReference>
<reference evidence="4" key="1">
    <citation type="submission" date="2021-03" db="EMBL/GenBank/DDBJ databases">
        <title>Genomic Encyclopedia of Type Strains, Phase IV (KMG-IV): sequencing the most valuable type-strain genomes for metagenomic binning, comparative biology and taxonomic classification.</title>
        <authorList>
            <person name="Goeker M."/>
        </authorList>
    </citation>
    <scope>NUCLEOTIDE SEQUENCE</scope>
    <source>
        <strain evidence="4">DSM 101588</strain>
    </source>
</reference>
<dbReference type="InterPro" id="IPR002156">
    <property type="entry name" value="RNaseH_domain"/>
</dbReference>
<evidence type="ECO:0000313" key="4">
    <source>
        <dbReference type="EMBL" id="MBP2070891.1"/>
    </source>
</evidence>
<dbReference type="EC" id="3.1.26.4" evidence="4"/>
<dbReference type="PROSITE" id="PS50966">
    <property type="entry name" value="ZF_SWIM"/>
    <property type="match status" value="1"/>
</dbReference>
<dbReference type="RefSeq" id="WP_209452856.1">
    <property type="nucleotide sequence ID" value="NZ_JAGGLT010000002.1"/>
</dbReference>
<keyword evidence="5" id="KW-1185">Reference proteome</keyword>
<gene>
    <name evidence="4" type="ORF">J2Z80_000389</name>
</gene>
<dbReference type="Pfam" id="PF04434">
    <property type="entry name" value="SWIM"/>
    <property type="match status" value="1"/>
</dbReference>
<dbReference type="GO" id="GO:0004523">
    <property type="term" value="F:RNA-DNA hybrid ribonuclease activity"/>
    <property type="evidence" value="ECO:0007669"/>
    <property type="project" value="UniProtKB-EC"/>
</dbReference>
<dbReference type="EMBL" id="JAGGLT010000002">
    <property type="protein sequence ID" value="MBP2070891.1"/>
    <property type="molecule type" value="Genomic_DNA"/>
</dbReference>
<feature type="domain" description="RNase H type-1" evidence="2">
    <location>
        <begin position="1"/>
        <end position="128"/>
    </location>
</feature>
<dbReference type="PROSITE" id="PS50879">
    <property type="entry name" value="RNASE_H_1"/>
    <property type="match status" value="1"/>
</dbReference>
<feature type="domain" description="SWIM-type" evidence="3">
    <location>
        <begin position="162"/>
        <end position="194"/>
    </location>
</feature>
<dbReference type="SUPFAM" id="SSF53098">
    <property type="entry name" value="Ribonuclease H-like"/>
    <property type="match status" value="1"/>
</dbReference>
<dbReference type="InterPro" id="IPR012337">
    <property type="entry name" value="RNaseH-like_sf"/>
</dbReference>
<evidence type="ECO:0000256" key="1">
    <source>
        <dbReference type="PROSITE-ProRule" id="PRU00325"/>
    </source>
</evidence>
<evidence type="ECO:0000259" key="2">
    <source>
        <dbReference type="PROSITE" id="PS50879"/>
    </source>
</evidence>
<dbReference type="Proteomes" id="UP001166402">
    <property type="component" value="Unassembled WGS sequence"/>
</dbReference>
<evidence type="ECO:0000313" key="5">
    <source>
        <dbReference type="Proteomes" id="UP001166402"/>
    </source>
</evidence>
<protein>
    <submittedName>
        <fullName evidence="4">Ribonuclease HI</fullName>
        <ecNumber evidence="4">3.1.26.4</ecNumber>
    </submittedName>
</protein>
<accession>A0ABS4NB54</accession>
<dbReference type="InterPro" id="IPR007527">
    <property type="entry name" value="Znf_SWIM"/>
</dbReference>
<name>A0ABS4NB54_9THEO</name>
<keyword evidence="1" id="KW-0863">Zinc-finger</keyword>
<dbReference type="PANTHER" id="PTHR46387">
    <property type="entry name" value="POLYNUCLEOTIDYL TRANSFERASE, RIBONUCLEASE H-LIKE SUPERFAMILY PROTEIN"/>
    <property type="match status" value="1"/>
</dbReference>
<keyword evidence="4" id="KW-0378">Hydrolase</keyword>